<sequence length="80" mass="9134">MTMVDVARIKNVRVGDEVVIIGKQAPLEARRRRRLPRFRRGPLTGQGREFISADEIAKKIGTTAYEVLTRINLLIYKIVV</sequence>
<organism evidence="1 2">
    <name type="scientific">Candidatus Sungiibacteriota bacterium</name>
    <dbReference type="NCBI Taxonomy" id="2750080"/>
    <lineage>
        <taxon>Bacteria</taxon>
        <taxon>Candidatus Sungiibacteriota</taxon>
    </lineage>
</organism>
<evidence type="ECO:0000313" key="2">
    <source>
        <dbReference type="Proteomes" id="UP000724148"/>
    </source>
</evidence>
<dbReference type="AlphaFoldDB" id="A0A931WPV7"/>
<dbReference type="GO" id="GO:0003824">
    <property type="term" value="F:catalytic activity"/>
    <property type="evidence" value="ECO:0007669"/>
    <property type="project" value="InterPro"/>
</dbReference>
<reference evidence="1" key="1">
    <citation type="submission" date="2020-07" db="EMBL/GenBank/DDBJ databases">
        <title>Huge and variable diversity of episymbiotic CPR bacteria and DPANN archaea in groundwater ecosystems.</title>
        <authorList>
            <person name="He C.Y."/>
            <person name="Keren R."/>
            <person name="Whittaker M."/>
            <person name="Farag I.F."/>
            <person name="Doudna J."/>
            <person name="Cate J.H.D."/>
            <person name="Banfield J.F."/>
        </authorList>
    </citation>
    <scope>NUCLEOTIDE SEQUENCE</scope>
    <source>
        <strain evidence="1">NC_groundwater_193_Ag_S-0.1um_51_7</strain>
    </source>
</reference>
<dbReference type="Proteomes" id="UP000724148">
    <property type="component" value="Unassembled WGS sequence"/>
</dbReference>
<evidence type="ECO:0000313" key="1">
    <source>
        <dbReference type="EMBL" id="MBI2097151.1"/>
    </source>
</evidence>
<comment type="caution">
    <text evidence="1">The sequence shown here is derived from an EMBL/GenBank/DDBJ whole genome shotgun (WGS) entry which is preliminary data.</text>
</comment>
<name>A0A931WPV7_9BACT</name>
<dbReference type="EMBL" id="JACOZA010000082">
    <property type="protein sequence ID" value="MBI2097151.1"/>
    <property type="molecule type" value="Genomic_DNA"/>
</dbReference>
<gene>
    <name evidence="1" type="ORF">HYT40_03330</name>
</gene>
<accession>A0A931WPV7</accession>
<proteinExistence type="predicted"/>
<protein>
    <recommendedName>
        <fullName evidence="3">Alanine racemase C-terminal domain-containing protein</fullName>
    </recommendedName>
</protein>
<dbReference type="Gene3D" id="2.40.37.10">
    <property type="entry name" value="Lyase, Ornithine Decarboxylase, Chain A, domain 1"/>
    <property type="match status" value="1"/>
</dbReference>
<dbReference type="SUPFAM" id="SSF50621">
    <property type="entry name" value="Alanine racemase C-terminal domain-like"/>
    <property type="match status" value="1"/>
</dbReference>
<dbReference type="InterPro" id="IPR009006">
    <property type="entry name" value="Ala_racemase/Decarboxylase_C"/>
</dbReference>
<evidence type="ECO:0008006" key="3">
    <source>
        <dbReference type="Google" id="ProtNLM"/>
    </source>
</evidence>